<dbReference type="GO" id="GO:0051539">
    <property type="term" value="F:4 iron, 4 sulfur cluster binding"/>
    <property type="evidence" value="ECO:0007669"/>
    <property type="project" value="UniProtKB-UniRule"/>
</dbReference>
<keyword evidence="6" id="KW-0813">Transport</keyword>
<feature type="domain" description="4Fe-4S ferredoxin-type" evidence="7">
    <location>
        <begin position="12"/>
        <end position="40"/>
    </location>
</feature>
<dbReference type="PROSITE" id="PS00198">
    <property type="entry name" value="4FE4S_FER_1"/>
    <property type="match status" value="2"/>
</dbReference>
<sequence>MTDTAWDARRPPDPELIKDCVHCGFCLPTCPSYAVFENEMDSPRGRIVLMKVGHEAESVLSPSMMEHFDRCLGCMACVTACPSGVQYDRLIEQVRPQLERSPLRSRTERLHRAAIFALFTHPARLRAMVPAIAAQGRLRLASLFGDRALRTRIGAMLSLAPKVPMRAATRQLAVVTPPAAGVERRGRVAFMQGCVQRVLYGDVNAATVRVLAAEGWEVHAPRRPRCCGALPLHSGLEPEALKLARATIAAYEGFDEIAVNVAGCGSAMKDYGHLLADDPAWAARAAAFSAKVRDVHEVLDAHPAQATRHPVELKLAYHDACHLAHAQGVRIPPRALLRGIPGVTLVEPREWELCCGSAGIYNLLQPEAAAKLGKRKADNLAATGADAIAAANPGCALQITAHLGRDRAVPIYHPMTLLDASIRGVAP</sequence>
<evidence type="ECO:0000256" key="6">
    <source>
        <dbReference type="PIRNR" id="PIRNR000139"/>
    </source>
</evidence>
<evidence type="ECO:0000256" key="3">
    <source>
        <dbReference type="ARBA" id="ARBA00022737"/>
    </source>
</evidence>
<dbReference type="Proteomes" id="UP000256913">
    <property type="component" value="Unassembled WGS sequence"/>
</dbReference>
<keyword evidence="2 6" id="KW-0479">Metal-binding</keyword>
<dbReference type="OrthoDB" id="9770306at2"/>
<evidence type="ECO:0000259" key="7">
    <source>
        <dbReference type="PROSITE" id="PS51379"/>
    </source>
</evidence>
<dbReference type="GO" id="GO:0046872">
    <property type="term" value="F:metal ion binding"/>
    <property type="evidence" value="ECO:0007669"/>
    <property type="project" value="UniProtKB-UniRule"/>
</dbReference>
<dbReference type="AlphaFoldDB" id="A0A3D9ZXD2"/>
<dbReference type="InterPro" id="IPR017900">
    <property type="entry name" value="4Fe4S_Fe_S_CS"/>
</dbReference>
<dbReference type="InterPro" id="IPR004017">
    <property type="entry name" value="Cys_rich_dom"/>
</dbReference>
<dbReference type="Pfam" id="PF13183">
    <property type="entry name" value="Fer4_8"/>
    <property type="match status" value="1"/>
</dbReference>
<dbReference type="SUPFAM" id="SSF54862">
    <property type="entry name" value="4Fe-4S ferredoxins"/>
    <property type="match status" value="1"/>
</dbReference>
<keyword evidence="4 6" id="KW-0408">Iron</keyword>
<dbReference type="PIRSF" id="PIRSF000139">
    <property type="entry name" value="Glc_ox_4Fe-4S"/>
    <property type="match status" value="1"/>
</dbReference>
<dbReference type="PANTHER" id="PTHR32479:SF17">
    <property type="entry name" value="GLYCOLATE OXIDASE IRON-SULFUR SUBUNIT"/>
    <property type="match status" value="1"/>
</dbReference>
<keyword evidence="5 6" id="KW-0411">Iron-sulfur</keyword>
<evidence type="ECO:0000256" key="4">
    <source>
        <dbReference type="ARBA" id="ARBA00023004"/>
    </source>
</evidence>
<comment type="cofactor">
    <cofactor evidence="6">
        <name>[4Fe-4S] cluster</name>
        <dbReference type="ChEBI" id="CHEBI:49883"/>
    </cofactor>
    <text evidence="6">Binds 2 [4Fe-4S] clusters.</text>
</comment>
<feature type="domain" description="4Fe-4S ferredoxin-type" evidence="7">
    <location>
        <begin position="62"/>
        <end position="85"/>
    </location>
</feature>
<dbReference type="PROSITE" id="PS51379">
    <property type="entry name" value="4FE4S_FER_2"/>
    <property type="match status" value="2"/>
</dbReference>
<dbReference type="GO" id="GO:0019154">
    <property type="term" value="F:glycolate dehydrogenase activity"/>
    <property type="evidence" value="ECO:0007669"/>
    <property type="project" value="UniProtKB-EC"/>
</dbReference>
<dbReference type="InterPro" id="IPR009051">
    <property type="entry name" value="Helical_ferredxn"/>
</dbReference>
<evidence type="ECO:0000313" key="9">
    <source>
        <dbReference type="Proteomes" id="UP000256913"/>
    </source>
</evidence>
<dbReference type="InterPro" id="IPR017896">
    <property type="entry name" value="4Fe4S_Fe-S-bd"/>
</dbReference>
<comment type="catalytic activity">
    <reaction evidence="6">
        <text>(R)-lactate + A = pyruvate + AH2</text>
        <dbReference type="Rhea" id="RHEA:15089"/>
        <dbReference type="ChEBI" id="CHEBI:13193"/>
        <dbReference type="ChEBI" id="CHEBI:15361"/>
        <dbReference type="ChEBI" id="CHEBI:16004"/>
        <dbReference type="ChEBI" id="CHEBI:17499"/>
    </reaction>
</comment>
<evidence type="ECO:0000256" key="5">
    <source>
        <dbReference type="ARBA" id="ARBA00023014"/>
    </source>
</evidence>
<accession>A0A3D9ZXD2</accession>
<evidence type="ECO:0000256" key="2">
    <source>
        <dbReference type="ARBA" id="ARBA00022723"/>
    </source>
</evidence>
<keyword evidence="9" id="KW-1185">Reference proteome</keyword>
<dbReference type="PANTHER" id="PTHR32479">
    <property type="entry name" value="GLYCOLATE OXIDASE IRON-SULFUR SUBUNIT"/>
    <property type="match status" value="1"/>
</dbReference>
<comment type="caution">
    <text evidence="8">The sequence shown here is derived from an EMBL/GenBank/DDBJ whole genome shotgun (WGS) entry which is preliminary data.</text>
</comment>
<dbReference type="Gene3D" id="1.10.1060.10">
    <property type="entry name" value="Alpha-helical ferredoxin"/>
    <property type="match status" value="1"/>
</dbReference>
<dbReference type="EMBL" id="QUMQ01000001">
    <property type="protein sequence ID" value="REG01660.1"/>
    <property type="molecule type" value="Genomic_DNA"/>
</dbReference>
<name>A0A3D9ZXD2_9ACTN</name>
<keyword evidence="1 6" id="KW-0004">4Fe-4S</keyword>
<organism evidence="8 9">
    <name type="scientific">Asanoa ferruginea</name>
    <dbReference type="NCBI Taxonomy" id="53367"/>
    <lineage>
        <taxon>Bacteria</taxon>
        <taxon>Bacillati</taxon>
        <taxon>Actinomycetota</taxon>
        <taxon>Actinomycetes</taxon>
        <taxon>Micromonosporales</taxon>
        <taxon>Micromonosporaceae</taxon>
        <taxon>Asanoa</taxon>
    </lineage>
</organism>
<keyword evidence="6" id="KW-0249">Electron transport</keyword>
<proteinExistence type="predicted"/>
<comment type="function">
    <text evidence="6">Component of a complex that catalyzes the oxidation of glycolate to glyoxylate.</text>
</comment>
<protein>
    <recommendedName>
        <fullName evidence="6">Glycolate oxidase iron-sulfur subunit</fullName>
        <ecNumber evidence="6">1.1.99.14</ecNumber>
    </recommendedName>
</protein>
<keyword evidence="3" id="KW-0677">Repeat</keyword>
<evidence type="ECO:0000313" key="8">
    <source>
        <dbReference type="EMBL" id="REG01660.1"/>
    </source>
</evidence>
<dbReference type="InterPro" id="IPR012257">
    <property type="entry name" value="Glc_ox_4Fe-4S"/>
</dbReference>
<evidence type="ECO:0000256" key="1">
    <source>
        <dbReference type="ARBA" id="ARBA00022485"/>
    </source>
</evidence>
<dbReference type="EC" id="1.1.99.14" evidence="6"/>
<dbReference type="RefSeq" id="WP_116074064.1">
    <property type="nucleotide sequence ID" value="NZ_BONB01000055.1"/>
</dbReference>
<gene>
    <name evidence="8" type="ORF">DFJ67_7745</name>
</gene>
<dbReference type="Pfam" id="PF02754">
    <property type="entry name" value="CCG"/>
    <property type="match status" value="2"/>
</dbReference>
<reference evidence="8 9" key="1">
    <citation type="submission" date="2018-08" db="EMBL/GenBank/DDBJ databases">
        <title>Sequencing the genomes of 1000 actinobacteria strains.</title>
        <authorList>
            <person name="Klenk H.-P."/>
        </authorList>
    </citation>
    <scope>NUCLEOTIDE SEQUENCE [LARGE SCALE GENOMIC DNA]</scope>
    <source>
        <strain evidence="8 9">DSM 44099</strain>
    </source>
</reference>
<comment type="catalytic activity">
    <reaction evidence="6">
        <text>glycolate + A = glyoxylate + AH2</text>
        <dbReference type="Rhea" id="RHEA:21264"/>
        <dbReference type="ChEBI" id="CHEBI:13193"/>
        <dbReference type="ChEBI" id="CHEBI:17499"/>
        <dbReference type="ChEBI" id="CHEBI:29805"/>
        <dbReference type="ChEBI" id="CHEBI:36655"/>
        <dbReference type="EC" id="1.1.99.14"/>
    </reaction>
</comment>